<dbReference type="SMART" id="SM00116">
    <property type="entry name" value="CBS"/>
    <property type="match status" value="2"/>
</dbReference>
<dbReference type="PROSITE" id="PS51371">
    <property type="entry name" value="CBS"/>
    <property type="match status" value="2"/>
</dbReference>
<feature type="transmembrane region" description="Helical" evidence="9">
    <location>
        <begin position="286"/>
        <end position="306"/>
    </location>
</feature>
<dbReference type="InterPro" id="IPR036739">
    <property type="entry name" value="SLC41_membr_dom_sf"/>
</dbReference>
<evidence type="ECO:0000256" key="2">
    <source>
        <dbReference type="ARBA" id="ARBA00009749"/>
    </source>
</evidence>
<dbReference type="InterPro" id="IPR046342">
    <property type="entry name" value="CBS_dom_sf"/>
</dbReference>
<reference evidence="12" key="1">
    <citation type="journal article" date="2019" name="Int. J. Syst. Evol. Microbiol.">
        <title>The Global Catalogue of Microorganisms (GCM) 10K type strain sequencing project: providing services to taxonomists for standard genome sequencing and annotation.</title>
        <authorList>
            <consortium name="The Broad Institute Genomics Platform"/>
            <consortium name="The Broad Institute Genome Sequencing Center for Infectious Disease"/>
            <person name="Wu L."/>
            <person name="Ma J."/>
        </authorList>
    </citation>
    <scope>NUCLEOTIDE SEQUENCE [LARGE SCALE GENOMIC DNA]</scope>
    <source>
        <strain evidence="12">CGMCC 4.7427</strain>
    </source>
</reference>
<organism evidence="11 12">
    <name type="scientific">Dokdonia genika</name>
    <dbReference type="NCBI Taxonomy" id="308113"/>
    <lineage>
        <taxon>Bacteria</taxon>
        <taxon>Pseudomonadati</taxon>
        <taxon>Bacteroidota</taxon>
        <taxon>Flavobacteriia</taxon>
        <taxon>Flavobacteriales</taxon>
        <taxon>Flavobacteriaceae</taxon>
        <taxon>Dokdonia</taxon>
    </lineage>
</organism>
<comment type="caution">
    <text evidence="11">The sequence shown here is derived from an EMBL/GenBank/DDBJ whole genome shotgun (WGS) entry which is preliminary data.</text>
</comment>
<keyword evidence="12" id="KW-1185">Reference proteome</keyword>
<proteinExistence type="inferred from homology"/>
<evidence type="ECO:0000256" key="6">
    <source>
        <dbReference type="ARBA" id="ARBA00022989"/>
    </source>
</evidence>
<evidence type="ECO:0000256" key="9">
    <source>
        <dbReference type="RuleBase" id="RU362011"/>
    </source>
</evidence>
<feature type="transmembrane region" description="Helical" evidence="9">
    <location>
        <begin position="360"/>
        <end position="379"/>
    </location>
</feature>
<keyword evidence="8" id="KW-0129">CBS domain</keyword>
<gene>
    <name evidence="11" type="primary">mgtE</name>
    <name evidence="11" type="ORF">ACFO5T_02915</name>
</gene>
<dbReference type="SUPFAM" id="SSF158791">
    <property type="entry name" value="MgtE N-terminal domain-like"/>
    <property type="match status" value="1"/>
</dbReference>
<dbReference type="InterPro" id="IPR000644">
    <property type="entry name" value="CBS_dom"/>
</dbReference>
<comment type="subunit">
    <text evidence="9">Homodimer.</text>
</comment>
<keyword evidence="4 9" id="KW-0812">Transmembrane</keyword>
<dbReference type="Proteomes" id="UP001595878">
    <property type="component" value="Unassembled WGS sequence"/>
</dbReference>
<evidence type="ECO:0000259" key="10">
    <source>
        <dbReference type="PROSITE" id="PS51371"/>
    </source>
</evidence>
<feature type="transmembrane region" description="Helical" evidence="9">
    <location>
        <begin position="391"/>
        <end position="412"/>
    </location>
</feature>
<evidence type="ECO:0000256" key="5">
    <source>
        <dbReference type="ARBA" id="ARBA00022842"/>
    </source>
</evidence>
<dbReference type="InterPro" id="IPR038076">
    <property type="entry name" value="MgtE_N_sf"/>
</dbReference>
<evidence type="ECO:0000256" key="4">
    <source>
        <dbReference type="ARBA" id="ARBA00022692"/>
    </source>
</evidence>
<dbReference type="Gene3D" id="3.10.580.10">
    <property type="entry name" value="CBS-domain"/>
    <property type="match status" value="1"/>
</dbReference>
<dbReference type="InterPro" id="IPR006668">
    <property type="entry name" value="Mg_transptr_MgtE_intracell_dom"/>
</dbReference>
<feature type="domain" description="CBS" evidence="10">
    <location>
        <begin position="140"/>
        <end position="202"/>
    </location>
</feature>
<dbReference type="Pfam" id="PF00571">
    <property type="entry name" value="CBS"/>
    <property type="match status" value="2"/>
</dbReference>
<dbReference type="CDD" id="cd04606">
    <property type="entry name" value="CBS_pair_Mg_transporter"/>
    <property type="match status" value="1"/>
</dbReference>
<keyword evidence="6 9" id="KW-1133">Transmembrane helix</keyword>
<dbReference type="Gene3D" id="1.25.60.10">
    <property type="entry name" value="MgtE N-terminal domain-like"/>
    <property type="match status" value="1"/>
</dbReference>
<accession>A0ABV9L616</accession>
<dbReference type="NCBIfam" id="TIGR00400">
    <property type="entry name" value="mgtE"/>
    <property type="match status" value="1"/>
</dbReference>
<evidence type="ECO:0000256" key="8">
    <source>
        <dbReference type="PROSITE-ProRule" id="PRU00703"/>
    </source>
</evidence>
<comment type="subcellular location">
    <subcellularLocation>
        <location evidence="9">Cell membrane</location>
        <topology evidence="9">Multi-pass membrane protein</topology>
    </subcellularLocation>
    <subcellularLocation>
        <location evidence="1">Membrane</location>
        <topology evidence="1">Multi-pass membrane protein</topology>
    </subcellularLocation>
</comment>
<dbReference type="Pfam" id="PF03448">
    <property type="entry name" value="MgtE_N"/>
    <property type="match status" value="1"/>
</dbReference>
<feature type="transmembrane region" description="Helical" evidence="9">
    <location>
        <begin position="318"/>
        <end position="339"/>
    </location>
</feature>
<dbReference type="SUPFAM" id="SSF54631">
    <property type="entry name" value="CBS-domain pair"/>
    <property type="match status" value="1"/>
</dbReference>
<evidence type="ECO:0000256" key="7">
    <source>
        <dbReference type="ARBA" id="ARBA00023136"/>
    </source>
</evidence>
<keyword evidence="7 9" id="KW-0472">Membrane</keyword>
<sequence length="449" mass="49524">MQFQLTSNLIDQIQAHVAVQDEVALKELLTDLHHADIAEILDEVDADEAAYLVLLLDSEQTSEALMELDEDVREKLLENLTPAEIADEVEEMDTDDAVDMIGELDDDIQLAVINQIEDEEHRADIREMLQYDENSAGGLMAKELIKVKETWTVAGCVREMRRQAEEVTRVHSIYVVTKENELIGRLSLKDLLTSDTRTKISEIYIPKVDSVNVNDPAEDVAKVMQKYDLEAIPVVDDKRVLQGRITIDDIVDFIKEEAEKDYQMAAGISQDVEADDSILQLTRARLPWLFLGLLGGVGAAAIMGGFEEVLNDHVILLLFTPLIAAMAGNVGVQSSAIIVQGLANDDVKGSIGNRLIKEMLLAMLNGAALAIVLFFYVWISESAVDYATSISISLFVVIIVAGIIGTFIPLFLHKRGIDPAIATGPFITTSNDIFGILIYLYIAKLILGI</sequence>
<comment type="function">
    <text evidence="9">Acts as a magnesium transporter.</text>
</comment>
<dbReference type="InterPro" id="IPR006669">
    <property type="entry name" value="MgtE_transporter"/>
</dbReference>
<dbReference type="InterPro" id="IPR006667">
    <property type="entry name" value="SLC41_membr_dom"/>
</dbReference>
<evidence type="ECO:0000313" key="11">
    <source>
        <dbReference type="EMBL" id="MFC4689373.1"/>
    </source>
</evidence>
<dbReference type="SMART" id="SM00924">
    <property type="entry name" value="MgtE_N"/>
    <property type="match status" value="1"/>
</dbReference>
<evidence type="ECO:0000313" key="12">
    <source>
        <dbReference type="Proteomes" id="UP001595878"/>
    </source>
</evidence>
<name>A0ABV9L616_9FLAO</name>
<dbReference type="PANTHER" id="PTHR43773">
    <property type="entry name" value="MAGNESIUM TRANSPORTER MGTE"/>
    <property type="match status" value="1"/>
</dbReference>
<comment type="similarity">
    <text evidence="2 9">Belongs to the SLC41A transporter family.</text>
</comment>
<keyword evidence="9" id="KW-1003">Cell membrane</keyword>
<feature type="domain" description="CBS" evidence="10">
    <location>
        <begin position="204"/>
        <end position="260"/>
    </location>
</feature>
<protein>
    <recommendedName>
        <fullName evidence="9">Magnesium transporter MgtE</fullName>
    </recommendedName>
</protein>
<keyword evidence="3 9" id="KW-0813">Transport</keyword>
<dbReference type="EMBL" id="JBHSHB010000007">
    <property type="protein sequence ID" value="MFC4689373.1"/>
    <property type="molecule type" value="Genomic_DNA"/>
</dbReference>
<keyword evidence="5 9" id="KW-0460">Magnesium</keyword>
<evidence type="ECO:0000256" key="3">
    <source>
        <dbReference type="ARBA" id="ARBA00022448"/>
    </source>
</evidence>
<keyword evidence="9" id="KW-0479">Metal-binding</keyword>
<dbReference type="Gene3D" id="1.10.357.20">
    <property type="entry name" value="SLC41 divalent cation transporters, integral membrane domain"/>
    <property type="match status" value="1"/>
</dbReference>
<dbReference type="Pfam" id="PF01769">
    <property type="entry name" value="MgtE"/>
    <property type="match status" value="1"/>
</dbReference>
<feature type="transmembrane region" description="Helical" evidence="9">
    <location>
        <begin position="424"/>
        <end position="442"/>
    </location>
</feature>
<dbReference type="SUPFAM" id="SSF161093">
    <property type="entry name" value="MgtE membrane domain-like"/>
    <property type="match status" value="1"/>
</dbReference>
<dbReference type="RefSeq" id="WP_380031887.1">
    <property type="nucleotide sequence ID" value="NZ_JBHSHB010000007.1"/>
</dbReference>
<evidence type="ECO:0000256" key="1">
    <source>
        <dbReference type="ARBA" id="ARBA00004141"/>
    </source>
</evidence>
<dbReference type="PANTHER" id="PTHR43773:SF1">
    <property type="entry name" value="MAGNESIUM TRANSPORTER MGTE"/>
    <property type="match status" value="1"/>
</dbReference>